<gene>
    <name evidence="1" type="ORF">Vqi01_59990</name>
</gene>
<comment type="caution">
    <text evidence="1">The sequence shown here is derived from an EMBL/GenBank/DDBJ whole genome shotgun (WGS) entry which is preliminary data.</text>
</comment>
<organism evidence="1 2">
    <name type="scientific">Micromonospora qiuiae</name>
    <dbReference type="NCBI Taxonomy" id="502268"/>
    <lineage>
        <taxon>Bacteria</taxon>
        <taxon>Bacillati</taxon>
        <taxon>Actinomycetota</taxon>
        <taxon>Actinomycetes</taxon>
        <taxon>Micromonosporales</taxon>
        <taxon>Micromonosporaceae</taxon>
        <taxon>Micromonospora</taxon>
    </lineage>
</organism>
<reference evidence="1 2" key="1">
    <citation type="submission" date="2021-01" db="EMBL/GenBank/DDBJ databases">
        <title>Whole genome shotgun sequence of Verrucosispora qiuiae NBRC 106684.</title>
        <authorList>
            <person name="Komaki H."/>
            <person name="Tamura T."/>
        </authorList>
    </citation>
    <scope>NUCLEOTIDE SEQUENCE [LARGE SCALE GENOMIC DNA]</scope>
    <source>
        <strain evidence="1 2">NBRC 106684</strain>
    </source>
</reference>
<evidence type="ECO:0000313" key="1">
    <source>
        <dbReference type="EMBL" id="GIJ30837.1"/>
    </source>
</evidence>
<sequence length="135" mass="15004">MEAAGRIDTAGPSRWPDGYAGVATDMPAGVLLVYRIPTPGLDAEIQALVPEVTMRTIDVAYSARQLAAWSDQVRADIAWWHRQGVMVHGFYSRSGECVVVEINDPQRDADRITNRYPRMPLCVEQGYPFVPLTVD</sequence>
<proteinExistence type="predicted"/>
<evidence type="ECO:0000313" key="2">
    <source>
        <dbReference type="Proteomes" id="UP000653076"/>
    </source>
</evidence>
<accession>A0ABQ4JMM3</accession>
<dbReference type="EMBL" id="BOPC01000176">
    <property type="protein sequence ID" value="GIJ30837.1"/>
    <property type="molecule type" value="Genomic_DNA"/>
</dbReference>
<protein>
    <submittedName>
        <fullName evidence="1">Uncharacterized protein</fullName>
    </submittedName>
</protein>
<name>A0ABQ4JMM3_9ACTN</name>
<dbReference type="Proteomes" id="UP000653076">
    <property type="component" value="Unassembled WGS sequence"/>
</dbReference>
<keyword evidence="2" id="KW-1185">Reference proteome</keyword>